<feature type="region of interest" description="Disordered" evidence="1">
    <location>
        <begin position="1"/>
        <end position="46"/>
    </location>
</feature>
<name>A0AAC9YY17_9ACTN</name>
<evidence type="ECO:0000313" key="4">
    <source>
        <dbReference type="Proteomes" id="UP000217194"/>
    </source>
</evidence>
<gene>
    <name evidence="3" type="ORF">A1sIIB76_03730</name>
</gene>
<feature type="compositionally biased region" description="Basic and acidic residues" evidence="1">
    <location>
        <begin position="9"/>
        <end position="27"/>
    </location>
</feature>
<feature type="transmembrane region" description="Helical" evidence="2">
    <location>
        <begin position="92"/>
        <end position="111"/>
    </location>
</feature>
<accession>A0AAC9YY17</accession>
<dbReference type="Pfam" id="PF11241">
    <property type="entry name" value="DUF3043"/>
    <property type="match status" value="1"/>
</dbReference>
<proteinExistence type="predicted"/>
<feature type="transmembrane region" description="Helical" evidence="2">
    <location>
        <begin position="117"/>
        <end position="134"/>
    </location>
</feature>
<sequence>MVAPMTESTDDKKGRPTPKRKEAEAARKVSSLAPASTKAEKARAKEASRAARVAQRAAYLRGDESALPARDKGPVKKFVRNYVDARRSVGEYFLPIIFVVLVLTLIPSRIFQLGSIFIMYAVLLTSVVDGFFLSRKLKTVVTEKFPGAEIKGIGMYGWLRSTQMRRMRTPKPAIKRGDSF</sequence>
<dbReference type="Proteomes" id="UP000217194">
    <property type="component" value="Chromosome"/>
</dbReference>
<keyword evidence="2" id="KW-0472">Membrane</keyword>
<keyword evidence="2" id="KW-0812">Transmembrane</keyword>
<evidence type="ECO:0000256" key="2">
    <source>
        <dbReference type="SAM" id="Phobius"/>
    </source>
</evidence>
<evidence type="ECO:0000256" key="1">
    <source>
        <dbReference type="SAM" id="MobiDB-lite"/>
    </source>
</evidence>
<reference evidence="3 4" key="1">
    <citation type="submission" date="2016-07" db="EMBL/GenBank/DDBJ databases">
        <title>High microdiversification within the ubiquitous acI lineage of Actinobacteria.</title>
        <authorList>
            <person name="Neuenschwander S.M."/>
            <person name="Salcher M."/>
            <person name="Ghai R."/>
            <person name="Pernthaler J."/>
        </authorList>
    </citation>
    <scope>NUCLEOTIDE SEQUENCE [LARGE SCALE GENOMIC DNA]</scope>
    <source>
        <strain evidence="3">MMS-IIB-76</strain>
    </source>
</reference>
<dbReference type="InterPro" id="IPR021403">
    <property type="entry name" value="DUF3043"/>
</dbReference>
<evidence type="ECO:0000313" key="3">
    <source>
        <dbReference type="EMBL" id="ASY22670.1"/>
    </source>
</evidence>
<dbReference type="AlphaFoldDB" id="A0AAC9YY17"/>
<keyword evidence="2" id="KW-1133">Transmembrane helix</keyword>
<protein>
    <submittedName>
        <fullName evidence="3">DUF3043 domain-containing protein</fullName>
    </submittedName>
</protein>
<dbReference type="EMBL" id="CP016778">
    <property type="protein sequence ID" value="ASY22670.1"/>
    <property type="molecule type" value="Genomic_DNA"/>
</dbReference>
<organism evidence="3 4">
    <name type="scientific">Candidatus Planktophila versatilis</name>
    <dbReference type="NCBI Taxonomy" id="1884905"/>
    <lineage>
        <taxon>Bacteria</taxon>
        <taxon>Bacillati</taxon>
        <taxon>Actinomycetota</taxon>
        <taxon>Actinomycetes</taxon>
        <taxon>Candidatus Nanopelagicales</taxon>
        <taxon>Candidatus Nanopelagicaceae</taxon>
        <taxon>Candidatus Planktophila</taxon>
    </lineage>
</organism>